<dbReference type="EMBL" id="BARU01029649">
    <property type="protein sequence ID" value="GAH69334.1"/>
    <property type="molecule type" value="Genomic_DNA"/>
</dbReference>
<protein>
    <submittedName>
        <fullName evidence="2">Uncharacterized protein</fullName>
    </submittedName>
</protein>
<gene>
    <name evidence="2" type="ORF">S03H2_47129</name>
</gene>
<keyword evidence="1" id="KW-1133">Transmembrane helix</keyword>
<sequence>MDEATKFKNDILSAAKAHLESSAKDLHLEDLGIKIELIDVSIQKESVTIEDNEIKDRLVPITRDDIEPDEPLIIEPIINISGWIVNAPIILNINEDSVIRLEDSKAEETTITEDEATNFKERGPKIQQILEELIVRLVVTALIFGLRYVLDLLT</sequence>
<evidence type="ECO:0000313" key="2">
    <source>
        <dbReference type="EMBL" id="GAH69334.1"/>
    </source>
</evidence>
<dbReference type="AlphaFoldDB" id="X1IT96"/>
<evidence type="ECO:0000256" key="1">
    <source>
        <dbReference type="SAM" id="Phobius"/>
    </source>
</evidence>
<feature type="transmembrane region" description="Helical" evidence="1">
    <location>
        <begin position="133"/>
        <end position="150"/>
    </location>
</feature>
<name>X1IT96_9ZZZZ</name>
<keyword evidence="1" id="KW-0812">Transmembrane</keyword>
<organism evidence="2">
    <name type="scientific">marine sediment metagenome</name>
    <dbReference type="NCBI Taxonomy" id="412755"/>
    <lineage>
        <taxon>unclassified sequences</taxon>
        <taxon>metagenomes</taxon>
        <taxon>ecological metagenomes</taxon>
    </lineage>
</organism>
<reference evidence="2" key="1">
    <citation type="journal article" date="2014" name="Front. Microbiol.">
        <title>High frequency of phylogenetically diverse reductive dehalogenase-homologous genes in deep subseafloor sedimentary metagenomes.</title>
        <authorList>
            <person name="Kawai M."/>
            <person name="Futagami T."/>
            <person name="Toyoda A."/>
            <person name="Takaki Y."/>
            <person name="Nishi S."/>
            <person name="Hori S."/>
            <person name="Arai W."/>
            <person name="Tsubouchi T."/>
            <person name="Morono Y."/>
            <person name="Uchiyama I."/>
            <person name="Ito T."/>
            <person name="Fujiyama A."/>
            <person name="Inagaki F."/>
            <person name="Takami H."/>
        </authorList>
    </citation>
    <scope>NUCLEOTIDE SEQUENCE</scope>
    <source>
        <strain evidence="2">Expedition CK06-06</strain>
    </source>
</reference>
<accession>X1IT96</accession>
<keyword evidence="1" id="KW-0472">Membrane</keyword>
<proteinExistence type="predicted"/>
<comment type="caution">
    <text evidence="2">The sequence shown here is derived from an EMBL/GenBank/DDBJ whole genome shotgun (WGS) entry which is preliminary data.</text>
</comment>